<dbReference type="InterPro" id="IPR003439">
    <property type="entry name" value="ABC_transporter-like_ATP-bd"/>
</dbReference>
<feature type="transmembrane region" description="Helical" evidence="8">
    <location>
        <begin position="103"/>
        <end position="123"/>
    </location>
</feature>
<dbReference type="eggNOG" id="KOG0054">
    <property type="taxonomic scope" value="Eukaryota"/>
</dbReference>
<dbReference type="SUPFAM" id="SSF90123">
    <property type="entry name" value="ABC transporter transmembrane region"/>
    <property type="match status" value="1"/>
</dbReference>
<evidence type="ECO:0000256" key="8">
    <source>
        <dbReference type="SAM" id="Phobius"/>
    </source>
</evidence>
<evidence type="ECO:0000313" key="10">
    <source>
        <dbReference type="EMBL" id="EXF83542.1"/>
    </source>
</evidence>
<evidence type="ECO:0000259" key="9">
    <source>
        <dbReference type="PROSITE" id="PS50929"/>
    </source>
</evidence>
<dbReference type="GO" id="GO:0140359">
    <property type="term" value="F:ABC-type transporter activity"/>
    <property type="evidence" value="ECO:0007669"/>
    <property type="project" value="InterPro"/>
</dbReference>
<proteinExistence type="predicted"/>
<evidence type="ECO:0000256" key="5">
    <source>
        <dbReference type="ARBA" id="ARBA00022840"/>
    </source>
</evidence>
<dbReference type="InterPro" id="IPR050173">
    <property type="entry name" value="ABC_transporter_C-like"/>
</dbReference>
<evidence type="ECO:0000256" key="2">
    <source>
        <dbReference type="ARBA" id="ARBA00022448"/>
    </source>
</evidence>
<dbReference type="GO" id="GO:0016887">
    <property type="term" value="F:ATP hydrolysis activity"/>
    <property type="evidence" value="ECO:0007669"/>
    <property type="project" value="InterPro"/>
</dbReference>
<dbReference type="CDD" id="cd18579">
    <property type="entry name" value="ABC_6TM_ABCC_D1"/>
    <property type="match status" value="1"/>
</dbReference>
<evidence type="ECO:0000313" key="11">
    <source>
        <dbReference type="Proteomes" id="UP000020467"/>
    </source>
</evidence>
<feature type="domain" description="ABC transmembrane type-1" evidence="9">
    <location>
        <begin position="234"/>
        <end position="509"/>
    </location>
</feature>
<dbReference type="PANTHER" id="PTHR24223:SF345">
    <property type="entry name" value="ABC MULTIDRUG TRANSPORTER (EUROFUNG)"/>
    <property type="match status" value="1"/>
</dbReference>
<keyword evidence="6 8" id="KW-1133">Transmembrane helix</keyword>
<keyword evidence="7 8" id="KW-0472">Membrane</keyword>
<dbReference type="Gene3D" id="3.40.50.300">
    <property type="entry name" value="P-loop containing nucleotide triphosphate hydrolases"/>
    <property type="match status" value="1"/>
</dbReference>
<dbReference type="InterPro" id="IPR027417">
    <property type="entry name" value="P-loop_NTPase"/>
</dbReference>
<evidence type="ECO:0000256" key="6">
    <source>
        <dbReference type="ARBA" id="ARBA00022989"/>
    </source>
</evidence>
<keyword evidence="4" id="KW-0547">Nucleotide-binding</keyword>
<comment type="subcellular location">
    <subcellularLocation>
        <location evidence="1">Membrane</location>
        <topology evidence="1">Multi-pass membrane protein</topology>
    </subcellularLocation>
</comment>
<dbReference type="OrthoDB" id="4139357at2759"/>
<feature type="transmembrane region" description="Helical" evidence="8">
    <location>
        <begin position="70"/>
        <end position="91"/>
    </location>
</feature>
<evidence type="ECO:0000256" key="1">
    <source>
        <dbReference type="ARBA" id="ARBA00004141"/>
    </source>
</evidence>
<dbReference type="PROSITE" id="PS50929">
    <property type="entry name" value="ABC_TM1F"/>
    <property type="match status" value="1"/>
</dbReference>
<dbReference type="Pfam" id="PF00005">
    <property type="entry name" value="ABC_tran"/>
    <property type="match status" value="1"/>
</dbReference>
<feature type="transmembrane region" description="Helical" evidence="8">
    <location>
        <begin position="265"/>
        <end position="286"/>
    </location>
</feature>
<dbReference type="HOGENOM" id="CLU_000604_27_5_1"/>
<feature type="transmembrane region" description="Helical" evidence="8">
    <location>
        <begin position="217"/>
        <end position="239"/>
    </location>
</feature>
<keyword evidence="2" id="KW-0813">Transport</keyword>
<dbReference type="GO" id="GO:0016020">
    <property type="term" value="C:membrane"/>
    <property type="evidence" value="ECO:0007669"/>
    <property type="project" value="UniProtKB-SubCell"/>
</dbReference>
<feature type="transmembrane region" description="Helical" evidence="8">
    <location>
        <begin position="129"/>
        <end position="147"/>
    </location>
</feature>
<dbReference type="KEGG" id="cfj:CFIO01_00684"/>
<organism evidence="10 11">
    <name type="scientific">Colletotrichum fioriniae PJ7</name>
    <dbReference type="NCBI Taxonomy" id="1445577"/>
    <lineage>
        <taxon>Eukaryota</taxon>
        <taxon>Fungi</taxon>
        <taxon>Dikarya</taxon>
        <taxon>Ascomycota</taxon>
        <taxon>Pezizomycotina</taxon>
        <taxon>Sordariomycetes</taxon>
        <taxon>Hypocreomycetidae</taxon>
        <taxon>Glomerellales</taxon>
        <taxon>Glomerellaceae</taxon>
        <taxon>Colletotrichum</taxon>
        <taxon>Colletotrichum acutatum species complex</taxon>
    </lineage>
</organism>
<dbReference type="SUPFAM" id="SSF52540">
    <property type="entry name" value="P-loop containing nucleoside triphosphate hydrolases"/>
    <property type="match status" value="1"/>
</dbReference>
<keyword evidence="3 8" id="KW-0812">Transmembrane</keyword>
<dbReference type="EMBL" id="JARH01000224">
    <property type="protein sequence ID" value="EXF83542.1"/>
    <property type="molecule type" value="Genomic_DNA"/>
</dbReference>
<sequence length="699" mass="76184">MFSNSLILSTAASALFMLLLPFRLSKLRKGTIKVIPEHHGHGKVIIAIILVVAQLIILATTALSTPRLGFNLAPTILPLAAYVGLCPLLLLEHTRSVRPSDLAVVYLLVSLGCNLIDLGTGVFDNGSAIIVAPVFASLFIKGVLLVVELRGKQTILQDPRDQWSPEELSNILDRTFFGWINPILQAVIATSTPKSPTSMGSESITDKPEKKMTLPKVLLRSMLPQFLAPIIPRLVLIGFRYAQPVLIGTVIRSISKSSEESQDGGYLVVSMAVFVYVGLAIARTAYQHSLNRLKIMIRGAVVGLLNNKQLNHQSAGYDDARAVTLMSTDADNVVQSASMFHETWAQIIEVIIGTVMLARRVGLVCAVPFVMIFFCSRVSRYLAKNLQSKQKDWSVATQNRIAMTTSMLGSVKSLKMLGIVDHTESLILSLRLRELEMAKKVRWMMVAYNASANALGIFAPILTLVLYVIVARLNGSALDVETAFTTTALLGLVTHPANMIMTIVPQAVGSLAAFERIQQYLSEPSREDQRLLFDKAEESLVNISPAMSLEDVTIQGLTTSKPQILGNLNLVIDKGSIVMCSGPVGCGKTTLVRALLGEVLTASGTISVSTKRIGYCEQSPWLPSGTLKQAVCGFFPEEPSWYQEVIQLCCLDEDLLALPGGDNTVIGSRGLNLSGGQRQRVVRLHRHTLFAPYLLSRQI</sequence>
<dbReference type="Gene3D" id="1.20.1560.10">
    <property type="entry name" value="ABC transporter type 1, transmembrane domain"/>
    <property type="match status" value="1"/>
</dbReference>
<keyword evidence="11" id="KW-1185">Reference proteome</keyword>
<name>A0A010QTN1_9PEZI</name>
<evidence type="ECO:0000256" key="3">
    <source>
        <dbReference type="ARBA" id="ARBA00022692"/>
    </source>
</evidence>
<protein>
    <recommendedName>
        <fullName evidence="9">ABC transmembrane type-1 domain-containing protein</fullName>
    </recommendedName>
</protein>
<reference evidence="10 11" key="1">
    <citation type="submission" date="2014-02" db="EMBL/GenBank/DDBJ databases">
        <title>The genome sequence of Colletotrichum fioriniae PJ7.</title>
        <authorList>
            <person name="Baroncelli R."/>
            <person name="Thon M.R."/>
        </authorList>
    </citation>
    <scope>NUCLEOTIDE SEQUENCE [LARGE SCALE GENOMIC DNA]</scope>
    <source>
        <strain evidence="10 11">PJ7</strain>
    </source>
</reference>
<dbReference type="InterPro" id="IPR036640">
    <property type="entry name" value="ABC1_TM_sf"/>
</dbReference>
<dbReference type="PANTHER" id="PTHR24223">
    <property type="entry name" value="ATP-BINDING CASSETTE SUB-FAMILY C"/>
    <property type="match status" value="1"/>
</dbReference>
<feature type="transmembrane region" description="Helical" evidence="8">
    <location>
        <begin position="6"/>
        <end position="24"/>
    </location>
</feature>
<dbReference type="InterPro" id="IPR011527">
    <property type="entry name" value="ABC1_TM_dom"/>
</dbReference>
<feature type="transmembrane region" description="Helical" evidence="8">
    <location>
        <begin position="44"/>
        <end position="64"/>
    </location>
</feature>
<feature type="transmembrane region" description="Helical" evidence="8">
    <location>
        <begin position="446"/>
        <end position="470"/>
    </location>
</feature>
<dbReference type="Proteomes" id="UP000020467">
    <property type="component" value="Unassembled WGS sequence"/>
</dbReference>
<dbReference type="InterPro" id="IPR044746">
    <property type="entry name" value="ABCC_6TM_D1"/>
</dbReference>
<dbReference type="GO" id="GO:0005524">
    <property type="term" value="F:ATP binding"/>
    <property type="evidence" value="ECO:0007669"/>
    <property type="project" value="UniProtKB-KW"/>
</dbReference>
<evidence type="ECO:0000256" key="4">
    <source>
        <dbReference type="ARBA" id="ARBA00022741"/>
    </source>
</evidence>
<evidence type="ECO:0000256" key="7">
    <source>
        <dbReference type="ARBA" id="ARBA00023136"/>
    </source>
</evidence>
<gene>
    <name evidence="10" type="ORF">CFIO01_00684</name>
</gene>
<keyword evidence="5" id="KW-0067">ATP-binding</keyword>
<dbReference type="AlphaFoldDB" id="A0A010QTN1"/>
<comment type="caution">
    <text evidence="10">The sequence shown here is derived from an EMBL/GenBank/DDBJ whole genome shotgun (WGS) entry which is preliminary data.</text>
</comment>
<accession>A0A010QTN1</accession>
<dbReference type="Pfam" id="PF00664">
    <property type="entry name" value="ABC_membrane"/>
    <property type="match status" value="1"/>
</dbReference>